<evidence type="ECO:0000313" key="1">
    <source>
        <dbReference type="EMBL" id="STW71829.1"/>
    </source>
</evidence>
<name>A0A7H4PHD5_9ENTR</name>
<proteinExistence type="predicted"/>
<dbReference type="AlphaFoldDB" id="A0A7H4PHD5"/>
<protein>
    <submittedName>
        <fullName evidence="1">Uncharacterized protein</fullName>
    </submittedName>
</protein>
<dbReference type="EMBL" id="UGMS01000002">
    <property type="protein sequence ID" value="STW71829.1"/>
    <property type="molecule type" value="Genomic_DNA"/>
</dbReference>
<gene>
    <name evidence="1" type="ORF">NCTC11685_05091</name>
</gene>
<reference evidence="1 2" key="1">
    <citation type="submission" date="2018-06" db="EMBL/GenBank/DDBJ databases">
        <authorList>
            <consortium name="Pathogen Informatics"/>
            <person name="Doyle S."/>
        </authorList>
    </citation>
    <scope>NUCLEOTIDE SEQUENCE [LARGE SCALE GENOMIC DNA]</scope>
    <source>
        <strain evidence="1 2">NCTC11685</strain>
    </source>
</reference>
<evidence type="ECO:0000313" key="2">
    <source>
        <dbReference type="Proteomes" id="UP000254863"/>
    </source>
</evidence>
<accession>A0A7H4PHD5</accession>
<sequence length="106" mass="11920">MYRAVNRLQVGAWAVELHVKLLAFRQIDMVDPYLLAQLETVLAAVRRSQQLLRSLGDSDFLHQRVFMLRAGVQPQLDSRQRALFAQVVLAVAHAGAGWISAALRQL</sequence>
<comment type="caution">
    <text evidence="1">The sequence shown here is derived from an EMBL/GenBank/DDBJ whole genome shotgun (WGS) entry which is preliminary data.</text>
</comment>
<organism evidence="1 2">
    <name type="scientific">Klebsiella michiganensis</name>
    <dbReference type="NCBI Taxonomy" id="1134687"/>
    <lineage>
        <taxon>Bacteria</taxon>
        <taxon>Pseudomonadati</taxon>
        <taxon>Pseudomonadota</taxon>
        <taxon>Gammaproteobacteria</taxon>
        <taxon>Enterobacterales</taxon>
        <taxon>Enterobacteriaceae</taxon>
        <taxon>Klebsiella/Raoultella group</taxon>
        <taxon>Klebsiella</taxon>
    </lineage>
</organism>
<dbReference type="Proteomes" id="UP000254863">
    <property type="component" value="Unassembled WGS sequence"/>
</dbReference>